<name>A0A1G7E7V1_9BURK</name>
<reference evidence="7 8" key="1">
    <citation type="submission" date="2016-10" db="EMBL/GenBank/DDBJ databases">
        <authorList>
            <person name="de Groot N.N."/>
        </authorList>
    </citation>
    <scope>NUCLEOTIDE SEQUENCE [LARGE SCALE GENOMIC DNA]</scope>
    <source>
        <strain evidence="7 8">DSM 16619</strain>
    </source>
</reference>
<evidence type="ECO:0000259" key="6">
    <source>
        <dbReference type="PROSITE" id="PS50885"/>
    </source>
</evidence>
<dbReference type="FunFam" id="1.10.287.950:FF:000001">
    <property type="entry name" value="Methyl-accepting chemotaxis sensory transducer"/>
    <property type="match status" value="1"/>
</dbReference>
<dbReference type="SMART" id="SM00304">
    <property type="entry name" value="HAMP"/>
    <property type="match status" value="1"/>
</dbReference>
<protein>
    <submittedName>
        <fullName evidence="7">Methyl-accepting chemotaxis protein</fullName>
    </submittedName>
</protein>
<dbReference type="PROSITE" id="PS50111">
    <property type="entry name" value="CHEMOTAXIS_TRANSDUC_2"/>
    <property type="match status" value="1"/>
</dbReference>
<dbReference type="Pfam" id="PF00015">
    <property type="entry name" value="MCPsignal"/>
    <property type="match status" value="1"/>
</dbReference>
<dbReference type="STRING" id="187868.SAMN05192589_12214"/>
<dbReference type="InterPro" id="IPR004090">
    <property type="entry name" value="Chemotax_Me-accpt_rcpt"/>
</dbReference>
<evidence type="ECO:0000256" key="2">
    <source>
        <dbReference type="ARBA" id="ARBA00022481"/>
    </source>
</evidence>
<feature type="domain" description="HAMP" evidence="6">
    <location>
        <begin position="208"/>
        <end position="260"/>
    </location>
</feature>
<dbReference type="GO" id="GO:0006935">
    <property type="term" value="P:chemotaxis"/>
    <property type="evidence" value="ECO:0007669"/>
    <property type="project" value="InterPro"/>
</dbReference>
<comment type="subcellular location">
    <subcellularLocation>
        <location evidence="1">Membrane</location>
    </subcellularLocation>
</comment>
<dbReference type="CDD" id="cd06225">
    <property type="entry name" value="HAMP"/>
    <property type="match status" value="1"/>
</dbReference>
<dbReference type="GO" id="GO:0007165">
    <property type="term" value="P:signal transduction"/>
    <property type="evidence" value="ECO:0007669"/>
    <property type="project" value="UniProtKB-KW"/>
</dbReference>
<evidence type="ECO:0000313" key="7">
    <source>
        <dbReference type="EMBL" id="SDE59747.1"/>
    </source>
</evidence>
<dbReference type="GO" id="GO:0004888">
    <property type="term" value="F:transmembrane signaling receptor activity"/>
    <property type="evidence" value="ECO:0007669"/>
    <property type="project" value="InterPro"/>
</dbReference>
<dbReference type="AlphaFoldDB" id="A0A1G7E7V1"/>
<dbReference type="PROSITE" id="PS50885">
    <property type="entry name" value="HAMP"/>
    <property type="match status" value="1"/>
</dbReference>
<dbReference type="PANTHER" id="PTHR43531">
    <property type="entry name" value="PROTEIN ICFG"/>
    <property type="match status" value="1"/>
</dbReference>
<evidence type="ECO:0000256" key="1">
    <source>
        <dbReference type="ARBA" id="ARBA00004370"/>
    </source>
</evidence>
<dbReference type="InterPro" id="IPR004089">
    <property type="entry name" value="MCPsignal_dom"/>
</dbReference>
<accession>A0A1G7E7V1</accession>
<dbReference type="InterPro" id="IPR051310">
    <property type="entry name" value="MCP_chemotaxis"/>
</dbReference>
<keyword evidence="4" id="KW-0807">Transducer</keyword>
<evidence type="ECO:0000259" key="5">
    <source>
        <dbReference type="PROSITE" id="PS50111"/>
    </source>
</evidence>
<evidence type="ECO:0000256" key="4">
    <source>
        <dbReference type="PROSITE-ProRule" id="PRU00284"/>
    </source>
</evidence>
<dbReference type="Gene3D" id="1.10.287.950">
    <property type="entry name" value="Methyl-accepting chemotaxis protein"/>
    <property type="match status" value="1"/>
</dbReference>
<dbReference type="EMBL" id="FMZC01000022">
    <property type="protein sequence ID" value="SDE59747.1"/>
    <property type="molecule type" value="Genomic_DNA"/>
</dbReference>
<keyword evidence="8" id="KW-1185">Reference proteome</keyword>
<dbReference type="PANTHER" id="PTHR43531:SF14">
    <property type="entry name" value="METHYL-ACCEPTING CHEMOTAXIS PROTEIN I-RELATED"/>
    <property type="match status" value="1"/>
</dbReference>
<gene>
    <name evidence="7" type="ORF">SAMN05192589_12214</name>
</gene>
<dbReference type="CDD" id="cd11386">
    <property type="entry name" value="MCP_signal"/>
    <property type="match status" value="1"/>
</dbReference>
<evidence type="ECO:0000313" key="8">
    <source>
        <dbReference type="Proteomes" id="UP000198781"/>
    </source>
</evidence>
<dbReference type="Gene3D" id="6.10.340.10">
    <property type="match status" value="1"/>
</dbReference>
<dbReference type="SMART" id="SM00283">
    <property type="entry name" value="MA"/>
    <property type="match status" value="1"/>
</dbReference>
<sequence length="514" mass="54474">MRWTVGLKLAMGFGVLTLAVCVLGMVSWMSGQTTSRQAQVLVRELLPLERMVRDWKTQSVLMGQIALRATISTDVFPLVAEMRLQQEQDTARVNGVDQATAQPSVPESVRVAMRAAMEQRTAYGRLRDALMSASLESKVISQRELQGHAEALAAYLNALDVLLAQTERAALEGSETMVGESHRAQWVSAMAVVFVVVLSALCSWLLRRSIVRPLQEASAAAARVAGGDLTVRLQARSDDEIGDLLQTLDQMARALHHVVQEVRSAGASIHTASAEVAAGNGDLSGRTEGAAAHLQQTAASLEQLAATVDGNAQQARHADQLAQEAAQVAHRGGDVVQKVVRTMHDIHHSSQRIADIIGVIDGIAFQTNILALNAAVEAARAGEQGRGFAVVASEVRSLAGRSAEAAKQIRDLIHSSEVRVDEGAELVARAGATMSEVVVSVAQLTQILSGLSAASLGQSDEIAQVSLAVTALDEVTQQNAALVEQGAAAAQSLQDQALRLNVAMGRFRLGSEPS</sequence>
<dbReference type="SUPFAM" id="SSF58104">
    <property type="entry name" value="Methyl-accepting chemotaxis protein (MCP) signaling domain"/>
    <property type="match status" value="1"/>
</dbReference>
<comment type="similarity">
    <text evidence="3">Belongs to the methyl-accepting chemotaxis (MCP) protein family.</text>
</comment>
<keyword evidence="2" id="KW-0488">Methylation</keyword>
<dbReference type="Pfam" id="PF00672">
    <property type="entry name" value="HAMP"/>
    <property type="match status" value="1"/>
</dbReference>
<dbReference type="Proteomes" id="UP000198781">
    <property type="component" value="Unassembled WGS sequence"/>
</dbReference>
<dbReference type="GO" id="GO:0005886">
    <property type="term" value="C:plasma membrane"/>
    <property type="evidence" value="ECO:0007669"/>
    <property type="project" value="TreeGrafter"/>
</dbReference>
<proteinExistence type="inferred from homology"/>
<feature type="domain" description="Methyl-accepting transducer" evidence="5">
    <location>
        <begin position="265"/>
        <end position="494"/>
    </location>
</feature>
<organism evidence="7 8">
    <name type="scientific">Paracidovorax valerianellae</name>
    <dbReference type="NCBI Taxonomy" id="187868"/>
    <lineage>
        <taxon>Bacteria</taxon>
        <taxon>Pseudomonadati</taxon>
        <taxon>Pseudomonadota</taxon>
        <taxon>Betaproteobacteria</taxon>
        <taxon>Burkholderiales</taxon>
        <taxon>Comamonadaceae</taxon>
        <taxon>Paracidovorax</taxon>
    </lineage>
</organism>
<dbReference type="InterPro" id="IPR003660">
    <property type="entry name" value="HAMP_dom"/>
</dbReference>
<evidence type="ECO:0000256" key="3">
    <source>
        <dbReference type="ARBA" id="ARBA00029447"/>
    </source>
</evidence>
<dbReference type="PRINTS" id="PR00260">
    <property type="entry name" value="CHEMTRNSDUCR"/>
</dbReference>